<organism evidence="1 2">
    <name type="scientific">Pseudomonas rhodesiae</name>
    <dbReference type="NCBI Taxonomy" id="76760"/>
    <lineage>
        <taxon>Bacteria</taxon>
        <taxon>Pseudomonadati</taxon>
        <taxon>Pseudomonadota</taxon>
        <taxon>Gammaproteobacteria</taxon>
        <taxon>Pseudomonadales</taxon>
        <taxon>Pseudomonadaceae</taxon>
        <taxon>Pseudomonas</taxon>
    </lineage>
</organism>
<dbReference type="AlphaFoldDB" id="A0AAE8KYU9"/>
<gene>
    <name evidence="1" type="ORF">SAMN04490209_1865</name>
</gene>
<protein>
    <submittedName>
        <fullName evidence="1">Uncharacterized protein</fullName>
    </submittedName>
</protein>
<name>A0AAE8KYU9_9PSED</name>
<sequence>MHVLLTRRHRGQAPSHSLSEFLQLMLGKPFGLACRERHGSAAYDLAQAMQSKVGGGLPPMWACQLTHVLLFRRHRGQAPSHSLSEFLQLILGKPFGSGLSRTARQCAV</sequence>
<accession>A0AAE8KYU9</accession>
<evidence type="ECO:0000313" key="2">
    <source>
        <dbReference type="Proteomes" id="UP000182085"/>
    </source>
</evidence>
<reference evidence="1 2" key="1">
    <citation type="submission" date="2016-10" db="EMBL/GenBank/DDBJ databases">
        <authorList>
            <person name="Varghese N."/>
            <person name="Submissions S."/>
        </authorList>
    </citation>
    <scope>NUCLEOTIDE SEQUENCE [LARGE SCALE GENOMIC DNA]</scope>
    <source>
        <strain evidence="1 2">BS2777</strain>
    </source>
</reference>
<evidence type="ECO:0000313" key="1">
    <source>
        <dbReference type="EMBL" id="SDV01565.1"/>
    </source>
</evidence>
<proteinExistence type="predicted"/>
<keyword evidence="2" id="KW-1185">Reference proteome</keyword>
<dbReference type="Proteomes" id="UP000182085">
    <property type="component" value="Chromosome I"/>
</dbReference>
<dbReference type="EMBL" id="LT629801">
    <property type="protein sequence ID" value="SDV01565.1"/>
    <property type="molecule type" value="Genomic_DNA"/>
</dbReference>